<dbReference type="AlphaFoldDB" id="A0A1F2PAB5"/>
<evidence type="ECO:0000313" key="2">
    <source>
        <dbReference type="Proteomes" id="UP000186940"/>
    </source>
</evidence>
<keyword evidence="2" id="KW-1185">Reference proteome</keyword>
<reference evidence="1" key="1">
    <citation type="submission" date="2016-05" db="EMBL/GenBank/DDBJ databases">
        <title>Microbial consortia oxidize butane by reversing methanogenesis.</title>
        <authorList>
            <person name="Laso-Perez R."/>
            <person name="Richter M."/>
            <person name="Wegener G."/>
            <person name="Musat F."/>
        </authorList>
    </citation>
    <scope>NUCLEOTIDE SEQUENCE [LARGE SCALE GENOMIC DNA]</scope>
    <source>
        <strain evidence="1">BOX2</strain>
    </source>
</reference>
<accession>A0A1F2PAB5</accession>
<gene>
    <name evidence="1" type="ORF">SCAL_000015</name>
</gene>
<proteinExistence type="predicted"/>
<organism evidence="1 2">
    <name type="scientific">Candidatus Syntropharchaeum caldarium</name>
    <dbReference type="NCBI Taxonomy" id="1838285"/>
    <lineage>
        <taxon>Archaea</taxon>
        <taxon>Methanobacteriati</taxon>
        <taxon>Methanobacteriota</taxon>
        <taxon>Stenosarchaea group</taxon>
        <taxon>Methanomicrobia</taxon>
        <taxon>Methanosarcinales</taxon>
        <taxon>ANME-2 cluster</taxon>
        <taxon>Candidatus Syntropharchaeum</taxon>
    </lineage>
</organism>
<name>A0A1F2PAB5_9EURY</name>
<dbReference type="STRING" id="1838285.SCAL_000015"/>
<protein>
    <submittedName>
        <fullName evidence="1">DGC domain containing protein</fullName>
    </submittedName>
</protein>
<dbReference type="EMBL" id="LYOS01000001">
    <property type="protein sequence ID" value="OFV68339.1"/>
    <property type="molecule type" value="Genomic_DNA"/>
</dbReference>
<sequence length="258" mass="29597">MKRVLLEIRKCVDSCEVCNSIEKRIRDTIEELDYRHIWVSTSRFDHETETPHPIIFVDGEIWKMGNLSQRDITKGLREIVYGRKGTAIPRNIAIIACSGCEVGEDEIKKAVDVAERYKDLIVHLELPGRLDDLSEAELEKVRESLDRMKMQPGRRFISVDGCDSICATRLIELAGIEPTETIKIKEGWEDELLEVILDIIKNYCDCPLYENLDPACNTCPMSKVCFTLKRVEFAITDSIDQGKTDIFITPEKEEEKEV</sequence>
<comment type="caution">
    <text evidence="1">The sequence shown here is derived from an EMBL/GenBank/DDBJ whole genome shotgun (WGS) entry which is preliminary data.</text>
</comment>
<evidence type="ECO:0000313" key="1">
    <source>
        <dbReference type="EMBL" id="OFV68339.1"/>
    </source>
</evidence>
<dbReference type="Proteomes" id="UP000186940">
    <property type="component" value="Unassembled WGS sequence"/>
</dbReference>